<dbReference type="AlphaFoldDB" id="A0A9D2HCX0"/>
<feature type="region of interest" description="Disordered" evidence="1">
    <location>
        <begin position="57"/>
        <end position="100"/>
    </location>
</feature>
<name>A0A9D2HCX0_9BACT</name>
<proteinExistence type="predicted"/>
<dbReference type="EMBL" id="DXAN01000006">
    <property type="protein sequence ID" value="HJA08164.1"/>
    <property type="molecule type" value="Genomic_DNA"/>
</dbReference>
<dbReference type="PANTHER" id="PTHR43830:SF3">
    <property type="entry name" value="PROTEIN PSP1"/>
    <property type="match status" value="1"/>
</dbReference>
<feature type="compositionally biased region" description="Basic and acidic residues" evidence="1">
    <location>
        <begin position="89"/>
        <end position="100"/>
    </location>
</feature>
<dbReference type="InterPro" id="IPR047767">
    <property type="entry name" value="PSP1-like"/>
</dbReference>
<evidence type="ECO:0000313" key="4">
    <source>
        <dbReference type="Proteomes" id="UP000824225"/>
    </source>
</evidence>
<protein>
    <recommendedName>
        <fullName evidence="2">PSP1 C-terminal domain-containing protein</fullName>
    </recommendedName>
</protein>
<feature type="compositionally biased region" description="Basic and acidic residues" evidence="1">
    <location>
        <begin position="352"/>
        <end position="364"/>
    </location>
</feature>
<evidence type="ECO:0000313" key="3">
    <source>
        <dbReference type="EMBL" id="HJA08164.1"/>
    </source>
</evidence>
<sequence>MKQILGIRFSEYGQVLACRGATPEGAAPFAVGDGVMVDTERGPEFGRVVWQRPASGDARDLAPLPEADPALSEPSAAEPTPLPEARAATPEEQREGRANEELSAEARVFCRRCIAERGLDMKLVDVETQFDRGKMIFYFTAPTRIDFRELVKDLVRQYRTRIELRQIGVRHETQMLGALGNCGMVCCCRRYLRKFAPVTIKMAKEQNLFLNPAKISGICGRLLCCLSYEQDNYDAFHRSCPKLGKRYQTDLGPMRVLRGNMFRNAIVVLPDGGQETEYSLEEWQELHPHRAETPPPAGSREQRPNQELMVVSAAPDTLDADLAELDPAADPRSEEMPTAAEARPKRRRRRKTGPDQEQRGERASDAPSGGPDESSGR</sequence>
<dbReference type="InterPro" id="IPR007557">
    <property type="entry name" value="PSP1_C"/>
</dbReference>
<dbReference type="Proteomes" id="UP000824225">
    <property type="component" value="Unassembled WGS sequence"/>
</dbReference>
<dbReference type="PROSITE" id="PS51411">
    <property type="entry name" value="PSP1_C"/>
    <property type="match status" value="1"/>
</dbReference>
<dbReference type="GO" id="GO:0005737">
    <property type="term" value="C:cytoplasm"/>
    <property type="evidence" value="ECO:0007669"/>
    <property type="project" value="TreeGrafter"/>
</dbReference>
<dbReference type="PANTHER" id="PTHR43830">
    <property type="entry name" value="PROTEIN PSP1"/>
    <property type="match status" value="1"/>
</dbReference>
<organism evidence="3 4">
    <name type="scientific">Candidatus Mailhella merdigallinarum</name>
    <dbReference type="NCBI Taxonomy" id="2838658"/>
    <lineage>
        <taxon>Bacteria</taxon>
        <taxon>Pseudomonadati</taxon>
        <taxon>Thermodesulfobacteriota</taxon>
        <taxon>Desulfovibrionia</taxon>
        <taxon>Desulfovibrionales</taxon>
        <taxon>Desulfovibrionaceae</taxon>
        <taxon>Mailhella</taxon>
    </lineage>
</organism>
<dbReference type="Pfam" id="PF04468">
    <property type="entry name" value="PSP1"/>
    <property type="match status" value="1"/>
</dbReference>
<comment type="caution">
    <text evidence="3">The sequence shown here is derived from an EMBL/GenBank/DDBJ whole genome shotgun (WGS) entry which is preliminary data.</text>
</comment>
<evidence type="ECO:0000259" key="2">
    <source>
        <dbReference type="PROSITE" id="PS51411"/>
    </source>
</evidence>
<evidence type="ECO:0000256" key="1">
    <source>
        <dbReference type="SAM" id="MobiDB-lite"/>
    </source>
</evidence>
<accession>A0A9D2HCX0</accession>
<feature type="region of interest" description="Disordered" evidence="1">
    <location>
        <begin position="318"/>
        <end position="377"/>
    </location>
</feature>
<gene>
    <name evidence="3" type="ORF">H9962_03080</name>
</gene>
<dbReference type="NCBIfam" id="NF041131">
    <property type="entry name" value="RicT_YaaT_fam"/>
    <property type="match status" value="1"/>
</dbReference>
<feature type="region of interest" description="Disordered" evidence="1">
    <location>
        <begin position="283"/>
        <end position="304"/>
    </location>
</feature>
<feature type="domain" description="PSP1 C-terminal" evidence="2">
    <location>
        <begin position="82"/>
        <end position="167"/>
    </location>
</feature>
<reference evidence="3" key="2">
    <citation type="submission" date="2021-04" db="EMBL/GenBank/DDBJ databases">
        <authorList>
            <person name="Gilroy R."/>
        </authorList>
    </citation>
    <scope>NUCLEOTIDE SEQUENCE</scope>
    <source>
        <strain evidence="3">CHK186-16707</strain>
    </source>
</reference>
<reference evidence="3" key="1">
    <citation type="journal article" date="2021" name="PeerJ">
        <title>Extensive microbial diversity within the chicken gut microbiome revealed by metagenomics and culture.</title>
        <authorList>
            <person name="Gilroy R."/>
            <person name="Ravi A."/>
            <person name="Getino M."/>
            <person name="Pursley I."/>
            <person name="Horton D.L."/>
            <person name="Alikhan N.F."/>
            <person name="Baker D."/>
            <person name="Gharbi K."/>
            <person name="Hall N."/>
            <person name="Watson M."/>
            <person name="Adriaenssens E.M."/>
            <person name="Foster-Nyarko E."/>
            <person name="Jarju S."/>
            <person name="Secka A."/>
            <person name="Antonio M."/>
            <person name="Oren A."/>
            <person name="Chaudhuri R.R."/>
            <person name="La Ragione R."/>
            <person name="Hildebrand F."/>
            <person name="Pallen M.J."/>
        </authorList>
    </citation>
    <scope>NUCLEOTIDE SEQUENCE</scope>
    <source>
        <strain evidence="3">CHK186-16707</strain>
    </source>
</reference>